<comment type="caution">
    <text evidence="2">The sequence shown here is derived from an EMBL/GenBank/DDBJ whole genome shotgun (WGS) entry which is preliminary data.</text>
</comment>
<evidence type="ECO:0000313" key="3">
    <source>
        <dbReference type="Proteomes" id="UP000006087"/>
    </source>
</evidence>
<evidence type="ECO:0000256" key="1">
    <source>
        <dbReference type="SAM" id="MobiDB-lite"/>
    </source>
</evidence>
<sequence length="400" mass="46773">MSDQFNLKDIYEQNLNFFIGAGASYGFLPTLALEIKDDHGEKHTFETLAKIFEDHPTIKCLLFMLYYRECIKPGLPYVFPKGLFPPPRIPAKEAVISEYKRFINTLIHVLDRQKNSAKKANLFTTNYDNCIETACEELLTLRVSPFYVNDGSSGFQKRIFHTKNFNNRVVNKGAFGRYDQIIPQINVLHAHGSVHWEKGTGDGEIELNYGTSNYIIQFDKAEEKIIDRFKVILYDANKTNNDIEEFYSSEDFKLLKIDAFWKKYNEMPIVNPTKWKFHETVFEEAYYQILRHLSYELERENTVLVTFGFSFADEHILTLVQRSLSNPSLTVFISCFNESELRWMKDKFNGYQNVKFIYSENDLLDFRTFNNSIFTLHPQKEEHDKVPLPNETEPVLGGKK</sequence>
<dbReference type="PATRIC" id="fig|1073383.3.peg.3395"/>
<dbReference type="InterPro" id="IPR029035">
    <property type="entry name" value="DHS-like_NAD/FAD-binding_dom"/>
</dbReference>
<gene>
    <name evidence="2" type="ORF">HMPREF1168_03385</name>
</gene>
<accession>K1ISM8</accession>
<reference evidence="2 3" key="1">
    <citation type="submission" date="2012-06" db="EMBL/GenBank/DDBJ databases">
        <title>The Genome Sequence of Aeromonas veronii AMC34.</title>
        <authorList>
            <consortium name="The Broad Institute Genome Sequencing Platform"/>
            <person name="Earl A."/>
            <person name="Ward D."/>
            <person name="Feldgarden M."/>
            <person name="Gevers D."/>
            <person name="Graf J."/>
            <person name="Tomasi A."/>
            <person name="Horneman A."/>
            <person name="Walker B."/>
            <person name="Young S.K."/>
            <person name="Zeng Q."/>
            <person name="Gargeya S."/>
            <person name="Fitzgerald M."/>
            <person name="Haas B."/>
            <person name="Abouelleil A."/>
            <person name="Alvarado L."/>
            <person name="Arachchi H.M."/>
            <person name="Berlin A.M."/>
            <person name="Chapman S.B."/>
            <person name="Goldberg J."/>
            <person name="Griggs A."/>
            <person name="Gujja S."/>
            <person name="Hansen M."/>
            <person name="Howarth C."/>
            <person name="Imamovic A."/>
            <person name="Larimer J."/>
            <person name="McCowan C."/>
            <person name="Montmayeur A."/>
            <person name="Murphy C."/>
            <person name="Neiman D."/>
            <person name="Pearson M."/>
            <person name="Priest M."/>
            <person name="Roberts A."/>
            <person name="Saif S."/>
            <person name="Shea T."/>
            <person name="Sisk P."/>
            <person name="Sykes S."/>
            <person name="Wortman J."/>
            <person name="Nusbaum C."/>
            <person name="Birren B."/>
        </authorList>
    </citation>
    <scope>NUCLEOTIDE SEQUENCE [LARGE SCALE GENOMIC DNA]</scope>
    <source>
        <strain evidence="2 3">AMC34</strain>
    </source>
</reference>
<feature type="region of interest" description="Disordered" evidence="1">
    <location>
        <begin position="380"/>
        <end position="400"/>
    </location>
</feature>
<name>K1ISM8_AERVE</name>
<proteinExistence type="predicted"/>
<dbReference type="Pfam" id="PF13289">
    <property type="entry name" value="SIR2_2"/>
    <property type="match status" value="1"/>
</dbReference>
<dbReference type="Proteomes" id="UP000006087">
    <property type="component" value="Unassembled WGS sequence"/>
</dbReference>
<evidence type="ECO:0000313" key="2">
    <source>
        <dbReference type="EMBL" id="EKB17158.1"/>
    </source>
</evidence>
<dbReference type="RefSeq" id="WP_005346834.1">
    <property type="nucleotide sequence ID" value="NZ_JH823256.1"/>
</dbReference>
<organism evidence="2 3">
    <name type="scientific">Aeromonas veronii AMC34</name>
    <dbReference type="NCBI Taxonomy" id="1073383"/>
    <lineage>
        <taxon>Bacteria</taxon>
        <taxon>Pseudomonadati</taxon>
        <taxon>Pseudomonadota</taxon>
        <taxon>Gammaproteobacteria</taxon>
        <taxon>Aeromonadales</taxon>
        <taxon>Aeromonadaceae</taxon>
        <taxon>Aeromonas</taxon>
    </lineage>
</organism>
<dbReference type="HOGENOM" id="CLU_042788_0_0_6"/>
<dbReference type="AlphaFoldDB" id="K1ISM8"/>
<dbReference type="EMBL" id="AGWU01000024">
    <property type="protein sequence ID" value="EKB17158.1"/>
    <property type="molecule type" value="Genomic_DNA"/>
</dbReference>
<dbReference type="SUPFAM" id="SSF52467">
    <property type="entry name" value="DHS-like NAD/FAD-binding domain"/>
    <property type="match status" value="1"/>
</dbReference>
<protein>
    <submittedName>
        <fullName evidence="2">Uncharacterized protein</fullName>
    </submittedName>
</protein>